<accession>D2QHW6</accession>
<dbReference type="AlphaFoldDB" id="D2QHW6"/>
<name>D2QHW6_SPILD</name>
<dbReference type="Pfam" id="PF06580">
    <property type="entry name" value="His_kinase"/>
    <property type="match status" value="1"/>
</dbReference>
<sequence>MSYSRFRALPEWSTHVLVWTLLVVKDVASMYYNPAYPVPKTAIATYWLLVIGYTSISAGAFYGSVFLVARPLLTAPFSWRQYSWALGGLLTTLLSIILWRYTLEMHLFKPVLGFDNYSRNKMLTIAWFIRNSVFYYADYITYGLLYTFIKRHFINEQLRRETEQARTSAELAFLRSQLNPHFLFNTINDIYALVYCKSEEAPRALLKLSELLRYVLHEARHDYVLLARELDYLHSLIDLQRIGAKDNLYIDYQLQGSINGQMIAPLLLVSFVENAFKHGVLSDPLHPICLTINLTETTLDFQLNNHKNQQHKDHTGGIGLANVQRRLALLYSGRHRLEVIDHPTDYRINLHLDL</sequence>
<gene>
    <name evidence="3" type="ordered locus">Slin_3925</name>
</gene>
<feature type="transmembrane region" description="Helical" evidence="1">
    <location>
        <begin position="122"/>
        <end position="149"/>
    </location>
</feature>
<organism evidence="3 4">
    <name type="scientific">Spirosoma linguale (strain ATCC 33905 / DSM 74 / LMG 10896 / Claus 1)</name>
    <dbReference type="NCBI Taxonomy" id="504472"/>
    <lineage>
        <taxon>Bacteria</taxon>
        <taxon>Pseudomonadati</taxon>
        <taxon>Bacteroidota</taxon>
        <taxon>Cytophagia</taxon>
        <taxon>Cytophagales</taxon>
        <taxon>Cytophagaceae</taxon>
        <taxon>Spirosoma</taxon>
    </lineage>
</organism>
<dbReference type="RefSeq" id="WP_012928426.1">
    <property type="nucleotide sequence ID" value="NC_013730.1"/>
</dbReference>
<feature type="domain" description="Signal transduction histidine kinase internal region" evidence="2">
    <location>
        <begin position="169"/>
        <end position="247"/>
    </location>
</feature>
<dbReference type="STRING" id="504472.Slin_3925"/>
<dbReference type="PANTHER" id="PTHR34220:SF7">
    <property type="entry name" value="SENSOR HISTIDINE KINASE YPDA"/>
    <property type="match status" value="1"/>
</dbReference>
<dbReference type="InterPro" id="IPR050640">
    <property type="entry name" value="Bact_2-comp_sensor_kinase"/>
</dbReference>
<proteinExistence type="predicted"/>
<dbReference type="eggNOG" id="COG2972">
    <property type="taxonomic scope" value="Bacteria"/>
</dbReference>
<evidence type="ECO:0000313" key="4">
    <source>
        <dbReference type="Proteomes" id="UP000002028"/>
    </source>
</evidence>
<dbReference type="GO" id="GO:0000155">
    <property type="term" value="F:phosphorelay sensor kinase activity"/>
    <property type="evidence" value="ECO:0007669"/>
    <property type="project" value="InterPro"/>
</dbReference>
<keyword evidence="1" id="KW-1133">Transmembrane helix</keyword>
<keyword evidence="4" id="KW-1185">Reference proteome</keyword>
<protein>
    <submittedName>
        <fullName evidence="3">Signal transduction histidine kinase, LytS</fullName>
    </submittedName>
</protein>
<keyword evidence="3" id="KW-0418">Kinase</keyword>
<dbReference type="GO" id="GO:0016020">
    <property type="term" value="C:membrane"/>
    <property type="evidence" value="ECO:0007669"/>
    <property type="project" value="InterPro"/>
</dbReference>
<dbReference type="Proteomes" id="UP000002028">
    <property type="component" value="Chromosome"/>
</dbReference>
<keyword evidence="1" id="KW-0812">Transmembrane</keyword>
<dbReference type="PANTHER" id="PTHR34220">
    <property type="entry name" value="SENSOR HISTIDINE KINASE YPDA"/>
    <property type="match status" value="1"/>
</dbReference>
<evidence type="ECO:0000313" key="3">
    <source>
        <dbReference type="EMBL" id="ADB39915.1"/>
    </source>
</evidence>
<keyword evidence="3" id="KW-0808">Transferase</keyword>
<feature type="transmembrane region" description="Helical" evidence="1">
    <location>
        <begin position="81"/>
        <end position="102"/>
    </location>
</feature>
<dbReference type="KEGG" id="sli:Slin_3925"/>
<feature type="transmembrane region" description="Helical" evidence="1">
    <location>
        <begin position="44"/>
        <end position="69"/>
    </location>
</feature>
<evidence type="ECO:0000256" key="1">
    <source>
        <dbReference type="SAM" id="Phobius"/>
    </source>
</evidence>
<dbReference type="EMBL" id="CP001769">
    <property type="protein sequence ID" value="ADB39915.1"/>
    <property type="molecule type" value="Genomic_DNA"/>
</dbReference>
<keyword evidence="1" id="KW-0472">Membrane</keyword>
<dbReference type="InterPro" id="IPR010559">
    <property type="entry name" value="Sig_transdc_His_kin_internal"/>
</dbReference>
<evidence type="ECO:0000259" key="2">
    <source>
        <dbReference type="Pfam" id="PF06580"/>
    </source>
</evidence>
<reference evidence="3 4" key="1">
    <citation type="journal article" date="2010" name="Stand. Genomic Sci.">
        <title>Complete genome sequence of Spirosoma linguale type strain (1).</title>
        <authorList>
            <person name="Lail K."/>
            <person name="Sikorski J."/>
            <person name="Saunders E."/>
            <person name="Lapidus A."/>
            <person name="Glavina Del Rio T."/>
            <person name="Copeland A."/>
            <person name="Tice H."/>
            <person name="Cheng J.-F."/>
            <person name="Lucas S."/>
            <person name="Nolan M."/>
            <person name="Bruce D."/>
            <person name="Goodwin L."/>
            <person name="Pitluck S."/>
            <person name="Ivanova N."/>
            <person name="Mavromatis K."/>
            <person name="Ovchinnikova G."/>
            <person name="Pati A."/>
            <person name="Chen A."/>
            <person name="Palaniappan K."/>
            <person name="Land M."/>
            <person name="Hauser L."/>
            <person name="Chang Y.-J."/>
            <person name="Jeffries C.D."/>
            <person name="Chain P."/>
            <person name="Brettin T."/>
            <person name="Detter J.C."/>
            <person name="Schuetze A."/>
            <person name="Rohde M."/>
            <person name="Tindall B.J."/>
            <person name="Goeker M."/>
            <person name="Bristow J."/>
            <person name="Eisen J.A."/>
            <person name="Markowitz V."/>
            <person name="Hugenholtz P."/>
            <person name="Kyrpides N.C."/>
            <person name="Klenk H.-P."/>
            <person name="Chen F."/>
        </authorList>
    </citation>
    <scope>NUCLEOTIDE SEQUENCE [LARGE SCALE GENOMIC DNA]</scope>
    <source>
        <strain evidence="4">ATCC 33905 / DSM 74 / LMG 10896 / Claus 1</strain>
    </source>
</reference>
<dbReference type="HOGENOM" id="CLU_020473_1_0_10"/>